<gene>
    <name evidence="11" type="primary">SELENOW</name>
</gene>
<evidence type="ECO:0000256" key="5">
    <source>
        <dbReference type="ARBA" id="ARBA00023206"/>
    </source>
</evidence>
<dbReference type="NCBIfam" id="TIGR02174">
    <property type="entry name" value="CXXU_selWTH"/>
    <property type="match status" value="1"/>
</dbReference>
<keyword evidence="6" id="KW-0676">Redox-active center</keyword>
<dbReference type="InterPro" id="IPR051441">
    <property type="entry name" value="SelW_related"/>
</dbReference>
<evidence type="ECO:0000256" key="9">
    <source>
        <dbReference type="ARBA" id="ARBA00038591"/>
    </source>
</evidence>
<dbReference type="STRING" id="9643.ENSUAMP00000037310"/>
<dbReference type="InterPro" id="IPR036249">
    <property type="entry name" value="Thioredoxin-like_sf"/>
</dbReference>
<evidence type="ECO:0000256" key="1">
    <source>
        <dbReference type="ARBA" id="ARBA00004496"/>
    </source>
</evidence>
<keyword evidence="3" id="KW-0049">Antioxidant</keyword>
<reference evidence="12" key="1">
    <citation type="submission" date="2016-06" db="EMBL/GenBank/DDBJ databases">
        <title>De novo assembly and RNA-Seq shows season-dependent expression and editing in black bear kidneys.</title>
        <authorList>
            <person name="Korstanje R."/>
            <person name="Srivastava A."/>
            <person name="Sarsani V.K."/>
            <person name="Sheehan S.M."/>
            <person name="Seger R.L."/>
            <person name="Barter M.E."/>
            <person name="Lindqvist C."/>
            <person name="Brody L.C."/>
            <person name="Mullikin J.C."/>
        </authorList>
    </citation>
    <scope>NUCLEOTIDE SEQUENCE [LARGE SCALE GENOMIC DNA]</scope>
</reference>
<dbReference type="GO" id="GO:0005829">
    <property type="term" value="C:cytosol"/>
    <property type="evidence" value="ECO:0007669"/>
    <property type="project" value="TreeGrafter"/>
</dbReference>
<proteinExistence type="inferred from homology"/>
<name>A0A452SWD2_URSAM</name>
<dbReference type="PANTHER" id="PTHR15124:SF16">
    <property type="entry name" value="SELENOPROTEIN W"/>
    <property type="match status" value="1"/>
</dbReference>
<dbReference type="InterPro" id="IPR011893">
    <property type="entry name" value="Selenoprotein_Rdx-typ"/>
</dbReference>
<reference evidence="11" key="2">
    <citation type="submission" date="2025-08" db="UniProtKB">
        <authorList>
            <consortium name="Ensembl"/>
        </authorList>
    </citation>
    <scope>IDENTIFICATION</scope>
</reference>
<comment type="subcellular location">
    <subcellularLocation>
        <location evidence="1">Cytoplasm</location>
    </subcellularLocation>
</comment>
<keyword evidence="12" id="KW-1185">Reference proteome</keyword>
<evidence type="ECO:0000256" key="10">
    <source>
        <dbReference type="ARBA" id="ARBA00040760"/>
    </source>
</evidence>
<dbReference type="Pfam" id="PF10262">
    <property type="entry name" value="Rdx"/>
    <property type="match status" value="1"/>
</dbReference>
<organism evidence="11 12">
    <name type="scientific">Ursus americanus</name>
    <name type="common">American black bear</name>
    <name type="synonym">Euarctos americanus</name>
    <dbReference type="NCBI Taxonomy" id="9643"/>
    <lineage>
        <taxon>Eukaryota</taxon>
        <taxon>Metazoa</taxon>
        <taxon>Chordata</taxon>
        <taxon>Craniata</taxon>
        <taxon>Vertebrata</taxon>
        <taxon>Euteleostomi</taxon>
        <taxon>Mammalia</taxon>
        <taxon>Eutheria</taxon>
        <taxon>Laurasiatheria</taxon>
        <taxon>Carnivora</taxon>
        <taxon>Caniformia</taxon>
        <taxon>Ursidae</taxon>
        <taxon>Ursus</taxon>
    </lineage>
</organism>
<accession>A0A452SWD2</accession>
<evidence type="ECO:0000313" key="12">
    <source>
        <dbReference type="Proteomes" id="UP000291022"/>
    </source>
</evidence>
<dbReference type="SUPFAM" id="SSF52833">
    <property type="entry name" value="Thioredoxin-like"/>
    <property type="match status" value="1"/>
</dbReference>
<keyword evidence="4" id="KW-0712">Selenocysteine</keyword>
<comment type="function">
    <text evidence="7">Plays a role as a glutathione (GSH)-dependent antioxidant. May be involved in a redox-related process. May play a role in the myopathies of selenium deficiency.</text>
</comment>
<dbReference type="PANTHER" id="PTHR15124">
    <property type="entry name" value="SELENOPROTEIN W"/>
    <property type="match status" value="1"/>
</dbReference>
<evidence type="ECO:0000256" key="8">
    <source>
        <dbReference type="ARBA" id="ARBA00038395"/>
    </source>
</evidence>
<evidence type="ECO:0000256" key="7">
    <source>
        <dbReference type="ARBA" id="ARBA00037546"/>
    </source>
</evidence>
<dbReference type="GeneTree" id="ENSGT00940000161069"/>
<evidence type="ECO:0000313" key="11">
    <source>
        <dbReference type="Ensembl" id="ENSUAMP00000037310.1"/>
    </source>
</evidence>
<dbReference type="Proteomes" id="UP000291022">
    <property type="component" value="Unassembled WGS sequence"/>
</dbReference>
<evidence type="ECO:0000256" key="3">
    <source>
        <dbReference type="ARBA" id="ARBA00022862"/>
    </source>
</evidence>
<evidence type="ECO:0000256" key="2">
    <source>
        <dbReference type="ARBA" id="ARBA00022490"/>
    </source>
</evidence>
<protein>
    <recommendedName>
        <fullName evidence="10">Selenoprotein W</fullName>
    </recommendedName>
</protein>
<comment type="subunit">
    <text evidence="9">Interacts with DPYSL2, PRDX1, YWHAB, YWHAG, HSP70 and HSP90.</text>
</comment>
<sequence>MREEGELAWPLLTPVVTPTPPSQYLQLKKKLEDEFPGCLDICGEGTPQATGFFEVMVAGKLVHSKKVWLAVRPPVCPSVRLALFSGWLGLGVSPLPASFPPQRGDGYVDTESKFLKLVAAIKAALAQG</sequence>
<evidence type="ECO:0000256" key="4">
    <source>
        <dbReference type="ARBA" id="ARBA00022933"/>
    </source>
</evidence>
<dbReference type="Gene3D" id="3.40.30.10">
    <property type="entry name" value="Glutaredoxin"/>
    <property type="match status" value="1"/>
</dbReference>
<dbReference type="Ensembl" id="ENSUAMT00000041535.1">
    <property type="protein sequence ID" value="ENSUAMP00000037310.1"/>
    <property type="gene ID" value="ENSUAMG00000028257.1"/>
</dbReference>
<dbReference type="AlphaFoldDB" id="A0A452SWD2"/>
<keyword evidence="2" id="KW-0963">Cytoplasm</keyword>
<comment type="similarity">
    <text evidence="8">Belongs to the SelWTH family. Selenoprotein W subfamily.</text>
</comment>
<reference evidence="11" key="3">
    <citation type="submission" date="2025-09" db="UniProtKB">
        <authorList>
            <consortium name="Ensembl"/>
        </authorList>
    </citation>
    <scope>IDENTIFICATION</scope>
</reference>
<evidence type="ECO:0000256" key="6">
    <source>
        <dbReference type="ARBA" id="ARBA00023284"/>
    </source>
</evidence>
<keyword evidence="5" id="KW-0318">Glutathionylation</keyword>